<gene>
    <name evidence="2" type="ORF">F4Y60_03860</name>
</gene>
<keyword evidence="1" id="KW-1133">Transmembrane helix</keyword>
<protein>
    <submittedName>
        <fullName evidence="2">Uncharacterized protein</fullName>
    </submittedName>
</protein>
<keyword evidence="1" id="KW-0812">Transmembrane</keyword>
<dbReference type="EMBL" id="VXRY01000152">
    <property type="protein sequence ID" value="MXY33224.1"/>
    <property type="molecule type" value="Genomic_DNA"/>
</dbReference>
<sequence>MTVLAKYQRLEAEGIWHRSQDGQRLDVIVSVGKTSITISTPTEITLTHWSLPAMERMNPGQMPALYCPEGDAGETLELAEDAFVEAVEKVLDSVRRRQGRTGSVRRLVAVTFLIAVLAGAVFWLPGATARHTASLLPDVARTSIGLSLLSNMDRMTGPPCDAPPGLRALERLRVRLFGSEPARLVILPATLPETAHLPGGTILLSNNLLKEIATPEFLAVHVLAEDIRRNHGDPVAKLLHVAGIKAVLALLTQGKVPDDAVTRMAEHVVTTVPSPVPTDVLVDRVTAAGMTIRDGANLHGVPGLPLAAFATSVAPATLPILVDGDWIALQGICEE</sequence>
<accession>A0A6B0XX16</accession>
<name>A0A6B0XX16_9RHOB</name>
<keyword evidence="1" id="KW-0472">Membrane</keyword>
<reference evidence="2" key="1">
    <citation type="submission" date="2019-09" db="EMBL/GenBank/DDBJ databases">
        <title>Characterisation of the sponge microbiome using genome-centric metagenomics.</title>
        <authorList>
            <person name="Engelberts J.P."/>
            <person name="Robbins S.J."/>
            <person name="De Goeij J.M."/>
            <person name="Aranda M."/>
            <person name="Bell S.C."/>
            <person name="Webster N.S."/>
        </authorList>
    </citation>
    <scope>NUCLEOTIDE SEQUENCE</scope>
    <source>
        <strain evidence="2">SB0664_bin_43</strain>
    </source>
</reference>
<dbReference type="AlphaFoldDB" id="A0A6B0XX16"/>
<comment type="caution">
    <text evidence="2">The sequence shown here is derived from an EMBL/GenBank/DDBJ whole genome shotgun (WGS) entry which is preliminary data.</text>
</comment>
<evidence type="ECO:0000256" key="1">
    <source>
        <dbReference type="SAM" id="Phobius"/>
    </source>
</evidence>
<evidence type="ECO:0000313" key="2">
    <source>
        <dbReference type="EMBL" id="MXY33224.1"/>
    </source>
</evidence>
<organism evidence="2">
    <name type="scientific">Boseongicola sp. SB0664_bin_43</name>
    <dbReference type="NCBI Taxonomy" id="2604844"/>
    <lineage>
        <taxon>Bacteria</taxon>
        <taxon>Pseudomonadati</taxon>
        <taxon>Pseudomonadota</taxon>
        <taxon>Alphaproteobacteria</taxon>
        <taxon>Rhodobacterales</taxon>
        <taxon>Paracoccaceae</taxon>
        <taxon>Boseongicola</taxon>
    </lineage>
</organism>
<feature type="transmembrane region" description="Helical" evidence="1">
    <location>
        <begin position="104"/>
        <end position="124"/>
    </location>
</feature>
<proteinExistence type="predicted"/>